<evidence type="ECO:0000313" key="1">
    <source>
        <dbReference type="EMBL" id="ERN52805.1"/>
    </source>
</evidence>
<gene>
    <name evidence="1" type="ORF">A33I_14000</name>
</gene>
<dbReference type="AlphaFoldDB" id="U6SPH6"/>
<proteinExistence type="predicted"/>
<dbReference type="RefSeq" id="WP_022628431.1">
    <property type="nucleotide sequence ID" value="NZ_ATAE01000031.1"/>
</dbReference>
<reference evidence="1 2" key="1">
    <citation type="journal article" date="2013" name="Genome Announc.">
        <title>Genome Sequence of the Extreme Obligate Alkaliphile Bacillus marmarensis Strain DSM 21297.</title>
        <authorList>
            <person name="Wernick D.G."/>
            <person name="Choi K.Y."/>
            <person name="Tat C.A."/>
            <person name="Lafontaine Rivera J.G."/>
            <person name="Liao J.C."/>
        </authorList>
    </citation>
    <scope>NUCLEOTIDE SEQUENCE [LARGE SCALE GENOMIC DNA]</scope>
    <source>
        <strain evidence="1 2">DSM 21297</strain>
    </source>
</reference>
<protein>
    <submittedName>
        <fullName evidence="1">Uncharacterized protein</fullName>
    </submittedName>
</protein>
<organism evidence="1 2">
    <name type="scientific">Alkalihalophilus marmarensis DSM 21297</name>
    <dbReference type="NCBI Taxonomy" id="1188261"/>
    <lineage>
        <taxon>Bacteria</taxon>
        <taxon>Bacillati</taxon>
        <taxon>Bacillota</taxon>
        <taxon>Bacilli</taxon>
        <taxon>Bacillales</taxon>
        <taxon>Bacillaceae</taxon>
        <taxon>Alkalihalophilus</taxon>
    </lineage>
</organism>
<accession>U6SPH6</accession>
<dbReference type="Proteomes" id="UP000017170">
    <property type="component" value="Unassembled WGS sequence"/>
</dbReference>
<sequence>MLRAFSERDLLGKELNKSNVWKRIFTSRSVTLTLHLPNDIFLRANVICDDICEITEERFKLNNLVELLWKDFLDEVRRKQDVKALYKLLLDYDRGTPNVRLSKYNEESIDEVPLYPVRKNLVDHTEYVFCRLDRKDVLRGEVMLSDISKLYPQHPFHFERVLEILFIDFVSKYERGEAVNIIV</sequence>
<keyword evidence="2" id="KW-1185">Reference proteome</keyword>
<comment type="caution">
    <text evidence="1">The sequence shown here is derived from an EMBL/GenBank/DDBJ whole genome shotgun (WGS) entry which is preliminary data.</text>
</comment>
<dbReference type="EMBL" id="ATAE01000031">
    <property type="protein sequence ID" value="ERN52805.1"/>
    <property type="molecule type" value="Genomic_DNA"/>
</dbReference>
<dbReference type="PATRIC" id="fig|1188261.3.peg.2227"/>
<name>U6SPH6_9BACI</name>
<evidence type="ECO:0000313" key="2">
    <source>
        <dbReference type="Proteomes" id="UP000017170"/>
    </source>
</evidence>